<dbReference type="Proteomes" id="UP000612055">
    <property type="component" value="Unassembled WGS sequence"/>
</dbReference>
<accession>A0A836BPT6</accession>
<evidence type="ECO:0000313" key="2">
    <source>
        <dbReference type="Proteomes" id="UP000612055"/>
    </source>
</evidence>
<organism evidence="1 2">
    <name type="scientific">Edaphochlamys debaryana</name>
    <dbReference type="NCBI Taxonomy" id="47281"/>
    <lineage>
        <taxon>Eukaryota</taxon>
        <taxon>Viridiplantae</taxon>
        <taxon>Chlorophyta</taxon>
        <taxon>core chlorophytes</taxon>
        <taxon>Chlorophyceae</taxon>
        <taxon>CS clade</taxon>
        <taxon>Chlamydomonadales</taxon>
        <taxon>Chlamydomonadales incertae sedis</taxon>
        <taxon>Edaphochlamys</taxon>
    </lineage>
</organism>
<sequence>MPYCDKAWGWKAPLEAYQGHIYYDRFTRLLAFEPDGCALRRLGGAVARRCLAQLGPVAFIGDSVTRYQFLTLVHFLASGVYQYPLDGKRSLSNVYKHRVGGPKGGTPEEKSAHYARLYTQLWEEAKAQVEAHAPGRGRLFFSHDRVSQREHAHLELTSKKTGAKTDLYYNFIARANLSSVQGAVEWVLSKKDRPPLLLLSACAHYGEDGATMVKDVTESLQWVAQRLPPETQLVWRTCTTPLPEFRATVDVAEAAIRAFIAAHLPRVAVHDLRSLATAALDQGMLITWSARTVHFRQWVYEQFNDLLLNVICD</sequence>
<name>A0A836BPT6_9CHLO</name>
<protein>
    <submittedName>
        <fullName evidence="1">Uncharacterized protein</fullName>
    </submittedName>
</protein>
<keyword evidence="2" id="KW-1185">Reference proteome</keyword>
<evidence type="ECO:0000313" key="1">
    <source>
        <dbReference type="EMBL" id="KAG2484287.1"/>
    </source>
</evidence>
<proteinExistence type="predicted"/>
<gene>
    <name evidence="1" type="ORF">HYH03_016931</name>
</gene>
<dbReference type="EMBL" id="JAEHOE010000153">
    <property type="protein sequence ID" value="KAG2484287.1"/>
    <property type="molecule type" value="Genomic_DNA"/>
</dbReference>
<comment type="caution">
    <text evidence="1">The sequence shown here is derived from an EMBL/GenBank/DDBJ whole genome shotgun (WGS) entry which is preliminary data.</text>
</comment>
<dbReference type="AlphaFoldDB" id="A0A836BPT6"/>
<dbReference type="OrthoDB" id="413579at2759"/>
<reference evidence="1" key="1">
    <citation type="journal article" date="2020" name="bioRxiv">
        <title>Comparative genomics of Chlamydomonas.</title>
        <authorList>
            <person name="Craig R.J."/>
            <person name="Hasan A.R."/>
            <person name="Ness R.W."/>
            <person name="Keightley P.D."/>
        </authorList>
    </citation>
    <scope>NUCLEOTIDE SEQUENCE</scope>
    <source>
        <strain evidence="1">CCAP 11/70</strain>
    </source>
</reference>